<evidence type="ECO:0000256" key="12">
    <source>
        <dbReference type="RuleBase" id="RU003357"/>
    </source>
</evidence>
<evidence type="ECO:0000259" key="15">
    <source>
        <dbReference type="Pfam" id="PF07715"/>
    </source>
</evidence>
<dbReference type="InterPro" id="IPR036942">
    <property type="entry name" value="Beta-barrel_TonB_sf"/>
</dbReference>
<dbReference type="PROSITE" id="PS52016">
    <property type="entry name" value="TONB_DEPENDENT_REC_3"/>
    <property type="match status" value="1"/>
</dbReference>
<evidence type="ECO:0000256" key="2">
    <source>
        <dbReference type="ARBA" id="ARBA00022448"/>
    </source>
</evidence>
<feature type="domain" description="TonB-dependent receptor plug" evidence="15">
    <location>
        <begin position="50"/>
        <end position="157"/>
    </location>
</feature>
<keyword evidence="13" id="KW-0732">Signal</keyword>
<dbReference type="InterPro" id="IPR039426">
    <property type="entry name" value="TonB-dep_rcpt-like"/>
</dbReference>
<dbReference type="AlphaFoldDB" id="A0A7U4J9W1"/>
<dbReference type="KEGG" id="sphi:TS85_15075"/>
<evidence type="ECO:0000256" key="8">
    <source>
        <dbReference type="ARBA" id="ARBA00023077"/>
    </source>
</evidence>
<keyword evidence="6" id="KW-0408">Iron</keyword>
<dbReference type="GO" id="GO:0006826">
    <property type="term" value="P:iron ion transport"/>
    <property type="evidence" value="ECO:0007669"/>
    <property type="project" value="UniProtKB-KW"/>
</dbReference>
<protein>
    <submittedName>
        <fullName evidence="16">TonB-dependent receptor</fullName>
    </submittedName>
</protein>
<evidence type="ECO:0000256" key="7">
    <source>
        <dbReference type="ARBA" id="ARBA00023065"/>
    </source>
</evidence>
<feature type="chain" id="PRO_5031128865" evidence="13">
    <location>
        <begin position="25"/>
        <end position="799"/>
    </location>
</feature>
<reference evidence="16 17" key="1">
    <citation type="journal article" date="2015" name="Int. J. Syst. Evol. Microbiol.">
        <title>Sphingomonas hengshuiensis sp. nov., isolated from lake wetland.</title>
        <authorList>
            <person name="Wei S."/>
            <person name="Wang T."/>
            <person name="Liu H."/>
            <person name="Zhang C."/>
            <person name="Guo J."/>
            <person name="Wang Q."/>
            <person name="Liang K."/>
            <person name="Zhang Z."/>
        </authorList>
    </citation>
    <scope>NUCLEOTIDE SEQUENCE [LARGE SCALE GENOMIC DNA]</scope>
    <source>
        <strain evidence="16 17">WHSC-8</strain>
    </source>
</reference>
<evidence type="ECO:0000259" key="14">
    <source>
        <dbReference type="Pfam" id="PF00593"/>
    </source>
</evidence>
<dbReference type="EMBL" id="CP010836">
    <property type="protein sequence ID" value="AJP72817.1"/>
    <property type="molecule type" value="Genomic_DNA"/>
</dbReference>
<keyword evidence="9 11" id="KW-0472">Membrane</keyword>
<evidence type="ECO:0000313" key="16">
    <source>
        <dbReference type="EMBL" id="AJP72817.1"/>
    </source>
</evidence>
<dbReference type="OrthoDB" id="9760494at2"/>
<keyword evidence="17" id="KW-1185">Reference proteome</keyword>
<evidence type="ECO:0000256" key="11">
    <source>
        <dbReference type="PROSITE-ProRule" id="PRU01360"/>
    </source>
</evidence>
<feature type="signal peptide" evidence="13">
    <location>
        <begin position="1"/>
        <end position="24"/>
    </location>
</feature>
<dbReference type="PANTHER" id="PTHR32552:SF81">
    <property type="entry name" value="TONB-DEPENDENT OUTER MEMBRANE RECEPTOR"/>
    <property type="match status" value="1"/>
</dbReference>
<evidence type="ECO:0000256" key="13">
    <source>
        <dbReference type="SAM" id="SignalP"/>
    </source>
</evidence>
<feature type="domain" description="TonB-dependent receptor-like beta-barrel" evidence="14">
    <location>
        <begin position="349"/>
        <end position="753"/>
    </location>
</feature>
<evidence type="ECO:0000256" key="3">
    <source>
        <dbReference type="ARBA" id="ARBA00022452"/>
    </source>
</evidence>
<keyword evidence="5 11" id="KW-0812">Transmembrane</keyword>
<evidence type="ECO:0000256" key="6">
    <source>
        <dbReference type="ARBA" id="ARBA00023004"/>
    </source>
</evidence>
<keyword evidence="8 12" id="KW-0798">TonB box</keyword>
<keyword evidence="4" id="KW-0410">Iron transport</keyword>
<evidence type="ECO:0000256" key="5">
    <source>
        <dbReference type="ARBA" id="ARBA00022692"/>
    </source>
</evidence>
<accession>A0A7U4J9W1</accession>
<dbReference type="Proteomes" id="UP000032300">
    <property type="component" value="Chromosome"/>
</dbReference>
<sequence>MKFTASLSSIALAISFLSAGSAYAQEAEETVAPRDDVIVVTARKREEDILKTPVTLSVLTTEQIEKRSIVSLADVAAATPGFNINNNSSGRADRTIQALIIRGFTPSTVVATTVSTFIDGVPVSSPSALNSVGAAERIEVLRGPQSAYFGRNTFAGAVNVVNKMPTGEWAGSVTGMVGTRDNYRSRIELEGPIVGEQLTFRATYDRFGKDGSWINAADGGTLGDQESTSGSLLIAAKPAPGITAKVYASYSADRDGVSASTRISAVDIKDSAGNVIYKGQSNCTLNGNPFICGVLPSMANPVSSNRSNDALIRKFLSSPNGRVLDPEDGIQGYGMKRDYFHVHGALDVDLTPQLTASLLAGYNNERWSQFSDLDGYDSTGVTNLYAATGSRSYFDFPYLGERITKDYSVEGRLSYDSGALRGVVGVSLLDGRNRSSIGGGNGALGTTVFANGGGTDRAKTTGAFFGLTYDFTSALSVSLEGRYQIDHTYAYNSKGGTPIAAGLGSLIVDSVYKNFLPRAIINYQVDPNTMLYASFAKGVNPGTFSTGLISADATTQAVAYAAGITLKVSPEKVDNYELGMKGRTLGGALTYSLAGYYAKWRNQINSIVAIVPVTNAFFYGSANSGAVDLYGVEAQTSLRASDLVTFELAGAVNLSDIKAFTNRSLTTLTGISDFSGNEQPNSSKYSASGAIQLGGDVKGIEDTSWFSRLDWNFKSGVWSDQANIVRTPDRHVFNARVGVTKGNVSLEAFVTNLLNDKKYVSVYDNFMFTPTFAYTANYSALLVGLPELRTGGVQVKVKF</sequence>
<evidence type="ECO:0000256" key="9">
    <source>
        <dbReference type="ARBA" id="ARBA00023136"/>
    </source>
</evidence>
<comment type="subcellular location">
    <subcellularLocation>
        <location evidence="1 11">Cell outer membrane</location>
        <topology evidence="1 11">Multi-pass membrane protein</topology>
    </subcellularLocation>
</comment>
<dbReference type="PANTHER" id="PTHR32552">
    <property type="entry name" value="FERRICHROME IRON RECEPTOR-RELATED"/>
    <property type="match status" value="1"/>
</dbReference>
<name>A0A7U4J9W1_9SPHN</name>
<reference evidence="16 17" key="2">
    <citation type="submission" date="2015-02" db="EMBL/GenBank/DDBJ databases">
        <title>The complete genome of Sphingomonas hengshuiensis sp. WHSC-8 isolated from soil of Hengshui Lake.</title>
        <authorList>
            <person name="Wei S."/>
            <person name="Guo J."/>
            <person name="Su C."/>
            <person name="Wu R."/>
            <person name="Zhang Z."/>
            <person name="Liang K."/>
            <person name="Li H."/>
            <person name="Wang T."/>
            <person name="Liu H."/>
            <person name="Zhang C."/>
            <person name="Li Z."/>
            <person name="Wang Q."/>
            <person name="Meng J."/>
        </authorList>
    </citation>
    <scope>NUCLEOTIDE SEQUENCE [LARGE SCALE GENOMIC DNA]</scope>
    <source>
        <strain evidence="16 17">WHSC-8</strain>
    </source>
</reference>
<evidence type="ECO:0000256" key="4">
    <source>
        <dbReference type="ARBA" id="ARBA00022496"/>
    </source>
</evidence>
<keyword evidence="16" id="KW-0675">Receptor</keyword>
<dbReference type="InterPro" id="IPR000531">
    <property type="entry name" value="Beta-barrel_TonB"/>
</dbReference>
<evidence type="ECO:0000256" key="1">
    <source>
        <dbReference type="ARBA" id="ARBA00004571"/>
    </source>
</evidence>
<dbReference type="SUPFAM" id="SSF56935">
    <property type="entry name" value="Porins"/>
    <property type="match status" value="1"/>
</dbReference>
<dbReference type="Gene3D" id="2.40.170.20">
    <property type="entry name" value="TonB-dependent receptor, beta-barrel domain"/>
    <property type="match status" value="2"/>
</dbReference>
<comment type="similarity">
    <text evidence="11 12">Belongs to the TonB-dependent receptor family.</text>
</comment>
<dbReference type="Pfam" id="PF07715">
    <property type="entry name" value="Plug"/>
    <property type="match status" value="1"/>
</dbReference>
<gene>
    <name evidence="16" type="ORF">TS85_15075</name>
</gene>
<keyword evidence="10 11" id="KW-0998">Cell outer membrane</keyword>
<proteinExistence type="inferred from homology"/>
<keyword evidence="2 11" id="KW-0813">Transport</keyword>
<evidence type="ECO:0000313" key="17">
    <source>
        <dbReference type="Proteomes" id="UP000032300"/>
    </source>
</evidence>
<organism evidence="16 17">
    <name type="scientific">Sphingomonas hengshuiensis</name>
    <dbReference type="NCBI Taxonomy" id="1609977"/>
    <lineage>
        <taxon>Bacteria</taxon>
        <taxon>Pseudomonadati</taxon>
        <taxon>Pseudomonadota</taxon>
        <taxon>Alphaproteobacteria</taxon>
        <taxon>Sphingomonadales</taxon>
        <taxon>Sphingomonadaceae</taxon>
        <taxon>Sphingomonas</taxon>
    </lineage>
</organism>
<dbReference type="InterPro" id="IPR012910">
    <property type="entry name" value="Plug_dom"/>
</dbReference>
<dbReference type="GO" id="GO:0009279">
    <property type="term" value="C:cell outer membrane"/>
    <property type="evidence" value="ECO:0007669"/>
    <property type="project" value="UniProtKB-SubCell"/>
</dbReference>
<keyword evidence="7" id="KW-0406">Ion transport</keyword>
<dbReference type="Pfam" id="PF00593">
    <property type="entry name" value="TonB_dep_Rec_b-barrel"/>
    <property type="match status" value="1"/>
</dbReference>
<evidence type="ECO:0000256" key="10">
    <source>
        <dbReference type="ARBA" id="ARBA00023237"/>
    </source>
</evidence>
<keyword evidence="3 11" id="KW-1134">Transmembrane beta strand</keyword>